<dbReference type="EMBL" id="JADWOX010000004">
    <property type="protein sequence ID" value="MBI1683641.1"/>
    <property type="molecule type" value="Genomic_DNA"/>
</dbReference>
<dbReference type="PANTHER" id="PTHR34309:SF10">
    <property type="entry name" value="SLR1406 PROTEIN"/>
    <property type="match status" value="1"/>
</dbReference>
<proteinExistence type="predicted"/>
<protein>
    <submittedName>
        <fullName evidence="1">Heme-binding protein</fullName>
    </submittedName>
</protein>
<keyword evidence="2" id="KW-1185">Reference proteome</keyword>
<dbReference type="InterPro" id="IPR005624">
    <property type="entry name" value="PduO/GlcC-like"/>
</dbReference>
<dbReference type="Pfam" id="PF03928">
    <property type="entry name" value="HbpS-like"/>
    <property type="match status" value="1"/>
</dbReference>
<dbReference type="RefSeq" id="WP_198575576.1">
    <property type="nucleotide sequence ID" value="NZ_JADWOX010000004.1"/>
</dbReference>
<name>A0ABS0SWJ6_9CAUL</name>
<dbReference type="InterPro" id="IPR052517">
    <property type="entry name" value="GlcG_carb_metab_protein"/>
</dbReference>
<dbReference type="Proteomes" id="UP000639859">
    <property type="component" value="Unassembled WGS sequence"/>
</dbReference>
<dbReference type="SUPFAM" id="SSF143744">
    <property type="entry name" value="GlcG-like"/>
    <property type="match status" value="1"/>
</dbReference>
<comment type="caution">
    <text evidence="1">The sequence shown here is derived from an EMBL/GenBank/DDBJ whole genome shotgun (WGS) entry which is preliminary data.</text>
</comment>
<dbReference type="InterPro" id="IPR038084">
    <property type="entry name" value="PduO/GlcC-like_sf"/>
</dbReference>
<dbReference type="PANTHER" id="PTHR34309">
    <property type="entry name" value="SLR1406 PROTEIN"/>
    <property type="match status" value="1"/>
</dbReference>
<accession>A0ABS0SWJ6</accession>
<reference evidence="1 2" key="1">
    <citation type="submission" date="2020-11" db="EMBL/GenBank/DDBJ databases">
        <title>genome sequence of strain KACC 18849.</title>
        <authorList>
            <person name="Gao J."/>
            <person name="Zhang X."/>
        </authorList>
    </citation>
    <scope>NUCLEOTIDE SEQUENCE [LARGE SCALE GENOMIC DNA]</scope>
    <source>
        <strain evidence="1 2">KACC 18849</strain>
    </source>
</reference>
<sequence>MSRLTLEAASIIVDAALAQARRDGYQPLAVAVLDAGAHLVALKREDDASLMRPQIAVAKATGALGMGYGSRELAKRANAAPVFYSALFAISGGAMAPSPGGVLIRDEGGRIIGAVGISGDTGDADEACAIAGVIAAALTPDPGGAPAPQA</sequence>
<dbReference type="Gene3D" id="3.30.450.150">
    <property type="entry name" value="Haem-degrading domain"/>
    <property type="match status" value="1"/>
</dbReference>
<evidence type="ECO:0000313" key="1">
    <source>
        <dbReference type="EMBL" id="MBI1683641.1"/>
    </source>
</evidence>
<gene>
    <name evidence="1" type="ORF">I4Q42_08180</name>
</gene>
<organism evidence="1 2">
    <name type="scientific">Caulobacter hibisci</name>
    <dbReference type="NCBI Taxonomy" id="2035993"/>
    <lineage>
        <taxon>Bacteria</taxon>
        <taxon>Pseudomonadati</taxon>
        <taxon>Pseudomonadota</taxon>
        <taxon>Alphaproteobacteria</taxon>
        <taxon>Caulobacterales</taxon>
        <taxon>Caulobacteraceae</taxon>
        <taxon>Caulobacter</taxon>
    </lineage>
</organism>
<evidence type="ECO:0000313" key="2">
    <source>
        <dbReference type="Proteomes" id="UP000639859"/>
    </source>
</evidence>